<evidence type="ECO:0000256" key="8">
    <source>
        <dbReference type="ARBA" id="ARBA00022833"/>
    </source>
</evidence>
<comment type="similarity">
    <text evidence="1">Belongs to the DnaX/STICHEL family.</text>
</comment>
<feature type="domain" description="Hint" evidence="14">
    <location>
        <begin position="232"/>
        <end position="277"/>
    </location>
</feature>
<feature type="region of interest" description="Disordered" evidence="13">
    <location>
        <begin position="521"/>
        <end position="571"/>
    </location>
</feature>
<evidence type="ECO:0000256" key="13">
    <source>
        <dbReference type="SAM" id="MobiDB-lite"/>
    </source>
</evidence>
<dbReference type="SUPFAM" id="SSF51294">
    <property type="entry name" value="Hedgehog/intein (Hint) domain"/>
    <property type="match status" value="1"/>
</dbReference>
<dbReference type="InterPro" id="IPR036844">
    <property type="entry name" value="Hint_dom_sf"/>
</dbReference>
<dbReference type="SMART" id="SM00306">
    <property type="entry name" value="HintN"/>
    <property type="match status" value="1"/>
</dbReference>
<dbReference type="Gene3D" id="3.40.50.300">
    <property type="entry name" value="P-loop containing nucleotide triphosphate hydrolases"/>
    <property type="match status" value="2"/>
</dbReference>
<feature type="domain" description="AAA+ ATPase" evidence="16">
    <location>
        <begin position="37"/>
        <end position="323"/>
    </location>
</feature>
<evidence type="ECO:0000256" key="10">
    <source>
        <dbReference type="ARBA" id="ARBA00022932"/>
    </source>
</evidence>
<name>A0A7Z9E373_9CYAN</name>
<dbReference type="FunFam" id="1.10.8.60:FF:000013">
    <property type="entry name" value="DNA polymerase III subunit gamma/tau"/>
    <property type="match status" value="1"/>
</dbReference>
<dbReference type="SUPFAM" id="SSF48019">
    <property type="entry name" value="post-AAA+ oligomerization domain-like"/>
    <property type="match status" value="1"/>
</dbReference>
<dbReference type="FunFam" id="3.40.50.300:FF:000014">
    <property type="entry name" value="DNA polymerase III subunit gamma/tau"/>
    <property type="match status" value="1"/>
</dbReference>
<dbReference type="NCBIfam" id="TIGR01443">
    <property type="entry name" value="intein_Cterm"/>
    <property type="match status" value="1"/>
</dbReference>
<reference evidence="17" key="1">
    <citation type="submission" date="2019-10" db="EMBL/GenBank/DDBJ databases">
        <authorList>
            <consortium name="Genoscope - CEA"/>
            <person name="William W."/>
        </authorList>
    </citation>
    <scope>NUCLEOTIDE SEQUENCE [LARGE SCALE GENOMIC DNA]</scope>
    <source>
        <strain evidence="17">BBR_PRJEB10994</strain>
    </source>
</reference>
<keyword evidence="7" id="KW-0547">Nucleotide-binding</keyword>
<dbReference type="Pfam" id="PF23007">
    <property type="entry name" value="DnaA_N-like_STI"/>
    <property type="match status" value="1"/>
</dbReference>
<comment type="caution">
    <text evidence="17">The sequence shown here is derived from an EMBL/GenBank/DDBJ whole genome shotgun (WGS) entry which is preliminary data.</text>
</comment>
<evidence type="ECO:0000256" key="5">
    <source>
        <dbReference type="ARBA" id="ARBA00022705"/>
    </source>
</evidence>
<dbReference type="GO" id="GO:0003887">
    <property type="term" value="F:DNA-directed DNA polymerase activity"/>
    <property type="evidence" value="ECO:0007669"/>
    <property type="project" value="UniProtKB-KW"/>
</dbReference>
<dbReference type="InterPro" id="IPR006141">
    <property type="entry name" value="Intein_N"/>
</dbReference>
<evidence type="ECO:0000313" key="17">
    <source>
        <dbReference type="EMBL" id="VXD23404.1"/>
    </source>
</evidence>
<keyword evidence="3" id="KW-0808">Transferase</keyword>
<evidence type="ECO:0000256" key="3">
    <source>
        <dbReference type="ARBA" id="ARBA00022679"/>
    </source>
</evidence>
<dbReference type="RefSeq" id="WP_083621267.1">
    <property type="nucleotide sequence ID" value="NZ_LR735017.1"/>
</dbReference>
<accession>A0A7Z9E373</accession>
<keyword evidence="10" id="KW-0239">DNA-directed DNA polymerase</keyword>
<dbReference type="Pfam" id="PF22608">
    <property type="entry name" value="DNAX_ATPase_lid"/>
    <property type="match status" value="1"/>
</dbReference>
<evidence type="ECO:0000256" key="4">
    <source>
        <dbReference type="ARBA" id="ARBA00022695"/>
    </source>
</evidence>
<dbReference type="GO" id="GO:0005524">
    <property type="term" value="F:ATP binding"/>
    <property type="evidence" value="ECO:0007669"/>
    <property type="project" value="UniProtKB-KW"/>
</dbReference>
<dbReference type="PROSITE" id="PS50818">
    <property type="entry name" value="INTEIN_C_TER"/>
    <property type="match status" value="1"/>
</dbReference>
<dbReference type="GO" id="GO:0006261">
    <property type="term" value="P:DNA-templated DNA replication"/>
    <property type="evidence" value="ECO:0007669"/>
    <property type="project" value="TreeGrafter"/>
</dbReference>
<dbReference type="AlphaFoldDB" id="A0A7Z9E373"/>
<dbReference type="Gene3D" id="2.170.16.10">
    <property type="entry name" value="Hedgehog/Intein (Hint) domain"/>
    <property type="match status" value="1"/>
</dbReference>
<feature type="compositionally biased region" description="Pro residues" evidence="13">
    <location>
        <begin position="541"/>
        <end position="554"/>
    </location>
</feature>
<dbReference type="InterPro" id="IPR050238">
    <property type="entry name" value="DNA_Rep/Repair_Clamp_Loader"/>
</dbReference>
<evidence type="ECO:0000256" key="2">
    <source>
        <dbReference type="ARBA" id="ARBA00012417"/>
    </source>
</evidence>
<dbReference type="InterPro" id="IPR003586">
    <property type="entry name" value="Hint_dom_C"/>
</dbReference>
<dbReference type="EC" id="2.7.7.7" evidence="2"/>
<evidence type="ECO:0000256" key="7">
    <source>
        <dbReference type="ARBA" id="ARBA00022741"/>
    </source>
</evidence>
<dbReference type="Proteomes" id="UP000182190">
    <property type="component" value="Unassembled WGS sequence"/>
</dbReference>
<dbReference type="PANTHER" id="PTHR11669:SF0">
    <property type="entry name" value="PROTEIN STICHEL-LIKE 2"/>
    <property type="match status" value="1"/>
</dbReference>
<dbReference type="InterPro" id="IPR008921">
    <property type="entry name" value="DNA_pol3_clamp-load_cplx_C"/>
</dbReference>
<dbReference type="CDD" id="cd00081">
    <property type="entry name" value="Hint"/>
    <property type="match status" value="1"/>
</dbReference>
<dbReference type="NCBIfam" id="TIGR01445">
    <property type="entry name" value="intein_Nterm"/>
    <property type="match status" value="1"/>
</dbReference>
<dbReference type="NCBIfam" id="TIGR02397">
    <property type="entry name" value="dnaX_nterm"/>
    <property type="match status" value="2"/>
</dbReference>
<dbReference type="InterPro" id="IPR012763">
    <property type="entry name" value="DNA_pol_III_sug/sutau_N"/>
</dbReference>
<feature type="compositionally biased region" description="Polar residues" evidence="13">
    <location>
        <begin position="555"/>
        <end position="568"/>
    </location>
</feature>
<dbReference type="SUPFAM" id="SSF52540">
    <property type="entry name" value="P-loop containing nucleoside triphosphate hydrolases"/>
    <property type="match status" value="1"/>
</dbReference>
<dbReference type="Pfam" id="PF13177">
    <property type="entry name" value="DNA_pol3_delta2"/>
    <property type="match status" value="2"/>
</dbReference>
<dbReference type="InterPro" id="IPR022754">
    <property type="entry name" value="DNA_pol_III_gamma-3"/>
</dbReference>
<evidence type="ECO:0000256" key="6">
    <source>
        <dbReference type="ARBA" id="ARBA00022723"/>
    </source>
</evidence>
<dbReference type="InterPro" id="IPR003593">
    <property type="entry name" value="AAA+_ATPase"/>
</dbReference>
<dbReference type="InterPro" id="IPR003587">
    <property type="entry name" value="Hint_dom_N"/>
</dbReference>
<dbReference type="GO" id="GO:0009360">
    <property type="term" value="C:DNA polymerase III complex"/>
    <property type="evidence" value="ECO:0007669"/>
    <property type="project" value="InterPro"/>
</dbReference>
<evidence type="ECO:0000256" key="12">
    <source>
        <dbReference type="ARBA" id="ARBA00049244"/>
    </source>
</evidence>
<evidence type="ECO:0000256" key="1">
    <source>
        <dbReference type="ARBA" id="ARBA00006360"/>
    </source>
</evidence>
<keyword evidence="4" id="KW-0548">Nucleotidyltransferase</keyword>
<keyword evidence="6" id="KW-0479">Metal-binding</keyword>
<dbReference type="Gene3D" id="1.10.8.60">
    <property type="match status" value="1"/>
</dbReference>
<keyword evidence="5" id="KW-0235">DNA replication</keyword>
<dbReference type="GO" id="GO:0003677">
    <property type="term" value="F:DNA binding"/>
    <property type="evidence" value="ECO:0007669"/>
    <property type="project" value="InterPro"/>
</dbReference>
<dbReference type="InterPro" id="IPR027417">
    <property type="entry name" value="P-loop_NTPase"/>
</dbReference>
<dbReference type="OrthoDB" id="9810148at2"/>
<dbReference type="SMART" id="SM00382">
    <property type="entry name" value="AAA"/>
    <property type="match status" value="1"/>
</dbReference>
<dbReference type="CDD" id="cd00009">
    <property type="entry name" value="AAA"/>
    <property type="match status" value="1"/>
</dbReference>
<sequence>MSYEPLHHKYRPQTFAHLVGQEAIATTLTNAIESQRIAPAYLFTGPRGTGKTSSARILAKSLNCSANATPTATPCGVCDICKGITNGSTLDVIEIDAASNTGVDNIRELIERSQFAPVQCRYKVYVIDECLTGDSLVQTREGLIRIDNPQLKGKEVLSYNEDKGIWEYKKVLRWLDQGERSTLIIKTNNCEIRCTGNHLLRTETGWIEAKNVREGMKILSPVNVGVEPSFTQWNTSLETVVSVQAGEIAKVYDIEVEDHHNFVANGLLVHNCHMLSTAAFNALLKTLEEPPDRVVFVLATTDPQRVLPTIISRCQRFDFRRIPLDSMIKHLKYIAQQENINIADDAVFMVAQIAQGGLRDAESLLDQLSLLSGEITVEKVWDLVGAVPERDLISLLEAIDSGDTAIILDCIRNLLNRGREPLIVLQNLAGFYRDLLIAKTASTRSDLVALTQPTWEKLCQFSHRWDSTIILAGQKHLRESEAQIKHSTQPRLWLEIILLGLLPAALQKSVITQTVTVTQTPQRTVQPQPETIPFVQRSEPSHPPQNPVYSPTPQPTYTAEPQPQTQPQVKAEIPATPAEAPIVTDANLDQIWQQVLAYIEPYSTQQMFRQTGHLTKCNSEVAVIKIASPNLLKMAQTKQKLSSLEKAFQQVFGHFVKINFDTGGGNSVNQIQDVTPPSPTYPPVENPRVYSPEVVQTPVINTQEQQQISESPNQNINKQNQIETINNHSFKPIEKVETLPISPEQADTQAVAIASQTLVDFFQGKIIELEEKPTAKTATLSDKKADFIEINENENFIETDDHDEENYDDF</sequence>
<keyword evidence="18" id="KW-1185">Reference proteome</keyword>
<evidence type="ECO:0000313" key="18">
    <source>
        <dbReference type="Proteomes" id="UP000182190"/>
    </source>
</evidence>
<dbReference type="SMART" id="SM00305">
    <property type="entry name" value="HintC"/>
    <property type="match status" value="1"/>
</dbReference>
<keyword evidence="8" id="KW-0862">Zinc</keyword>
<organism evidence="17 18">
    <name type="scientific">Planktothrix paucivesiculata PCC 9631</name>
    <dbReference type="NCBI Taxonomy" id="671071"/>
    <lineage>
        <taxon>Bacteria</taxon>
        <taxon>Bacillati</taxon>
        <taxon>Cyanobacteriota</taxon>
        <taxon>Cyanophyceae</taxon>
        <taxon>Oscillatoriophycideae</taxon>
        <taxon>Oscillatoriales</taxon>
        <taxon>Microcoleaceae</taxon>
        <taxon>Planktothrix</taxon>
    </lineage>
</organism>
<dbReference type="EMBL" id="CZCS02000216">
    <property type="protein sequence ID" value="VXD23404.1"/>
    <property type="molecule type" value="Genomic_DNA"/>
</dbReference>
<evidence type="ECO:0000256" key="9">
    <source>
        <dbReference type="ARBA" id="ARBA00022840"/>
    </source>
</evidence>
<evidence type="ECO:0000259" key="14">
    <source>
        <dbReference type="SMART" id="SM00305"/>
    </source>
</evidence>
<evidence type="ECO:0000256" key="11">
    <source>
        <dbReference type="ARBA" id="ARBA00023054"/>
    </source>
</evidence>
<dbReference type="FunFam" id="3.40.50.300:FF:004780">
    <property type="entry name" value="DNA polymerase III subunit"/>
    <property type="match status" value="1"/>
</dbReference>
<keyword evidence="11" id="KW-0175">Coiled coil</keyword>
<dbReference type="InterPro" id="IPR045085">
    <property type="entry name" value="HLD_clamp_pol_III_gamma_tau"/>
</dbReference>
<dbReference type="PROSITE" id="PS50817">
    <property type="entry name" value="INTEIN_N_TER"/>
    <property type="match status" value="1"/>
</dbReference>
<dbReference type="GO" id="GO:0016539">
    <property type="term" value="P:intein-mediated protein splicing"/>
    <property type="evidence" value="ECO:0007669"/>
    <property type="project" value="InterPro"/>
</dbReference>
<evidence type="ECO:0000259" key="16">
    <source>
        <dbReference type="SMART" id="SM00382"/>
    </source>
</evidence>
<protein>
    <recommendedName>
        <fullName evidence="2">DNA-directed DNA polymerase</fullName>
        <ecNumber evidence="2">2.7.7.7</ecNumber>
    </recommendedName>
</protein>
<dbReference type="InterPro" id="IPR054506">
    <property type="entry name" value="DnaA_N-like_STI"/>
</dbReference>
<feature type="domain" description="Hint" evidence="15">
    <location>
        <begin position="128"/>
        <end position="222"/>
    </location>
</feature>
<dbReference type="Pfam" id="PF12169">
    <property type="entry name" value="DNA_pol3_gamma3"/>
    <property type="match status" value="1"/>
</dbReference>
<proteinExistence type="inferred from homology"/>
<keyword evidence="9" id="KW-0067">ATP-binding</keyword>
<dbReference type="GO" id="GO:0046872">
    <property type="term" value="F:metal ion binding"/>
    <property type="evidence" value="ECO:0007669"/>
    <property type="project" value="UniProtKB-KW"/>
</dbReference>
<comment type="catalytic activity">
    <reaction evidence="12">
        <text>DNA(n) + a 2'-deoxyribonucleoside 5'-triphosphate = DNA(n+1) + diphosphate</text>
        <dbReference type="Rhea" id="RHEA:22508"/>
        <dbReference type="Rhea" id="RHEA-COMP:17339"/>
        <dbReference type="Rhea" id="RHEA-COMP:17340"/>
        <dbReference type="ChEBI" id="CHEBI:33019"/>
        <dbReference type="ChEBI" id="CHEBI:61560"/>
        <dbReference type="ChEBI" id="CHEBI:173112"/>
        <dbReference type="EC" id="2.7.7.7"/>
    </reaction>
</comment>
<gene>
    <name evidence="17" type="ORF">PL9631_730013</name>
</gene>
<dbReference type="PANTHER" id="PTHR11669">
    <property type="entry name" value="REPLICATION FACTOR C / DNA POLYMERASE III GAMMA-TAU SUBUNIT"/>
    <property type="match status" value="1"/>
</dbReference>
<dbReference type="InterPro" id="IPR030934">
    <property type="entry name" value="Intein_C"/>
</dbReference>
<evidence type="ECO:0000259" key="15">
    <source>
        <dbReference type="SMART" id="SM00306"/>
    </source>
</evidence>
<dbReference type="Gene3D" id="1.20.272.10">
    <property type="match status" value="1"/>
</dbReference>